<proteinExistence type="predicted"/>
<comment type="caution">
    <text evidence="1">The sequence shown here is derived from an EMBL/GenBank/DDBJ whole genome shotgun (WGS) entry which is preliminary data.</text>
</comment>
<evidence type="ECO:0000313" key="2">
    <source>
        <dbReference type="Proteomes" id="UP000177605"/>
    </source>
</evidence>
<sequence>MAHETSEQLTIESQVDLAQELADANRRRDRVFDQYPDFDDLTVFADGSPENRKLLKDLADEAAEARKKFDQKVTNKLWLVKHLRETGKDELADMIETMFGLERLKY</sequence>
<name>A0A1F8F2U7_9BACT</name>
<organism evidence="1 2">
    <name type="scientific">Candidatus Yanofskybacteria bacterium RIFCSPHIGHO2_01_FULL_48_25b</name>
    <dbReference type="NCBI Taxonomy" id="1802672"/>
    <lineage>
        <taxon>Bacteria</taxon>
        <taxon>Candidatus Yanofskyibacteriota</taxon>
    </lineage>
</organism>
<evidence type="ECO:0000313" key="1">
    <source>
        <dbReference type="EMBL" id="OGN07447.1"/>
    </source>
</evidence>
<dbReference type="AlphaFoldDB" id="A0A1F8F2U7"/>
<accession>A0A1F8F2U7</accession>
<dbReference type="Proteomes" id="UP000177605">
    <property type="component" value="Unassembled WGS sequence"/>
</dbReference>
<reference evidence="1 2" key="1">
    <citation type="journal article" date="2016" name="Nat. Commun.">
        <title>Thousands of microbial genomes shed light on interconnected biogeochemical processes in an aquifer system.</title>
        <authorList>
            <person name="Anantharaman K."/>
            <person name="Brown C.T."/>
            <person name="Hug L.A."/>
            <person name="Sharon I."/>
            <person name="Castelle C.J."/>
            <person name="Probst A.J."/>
            <person name="Thomas B.C."/>
            <person name="Singh A."/>
            <person name="Wilkins M.J."/>
            <person name="Karaoz U."/>
            <person name="Brodie E.L."/>
            <person name="Williams K.H."/>
            <person name="Hubbard S.S."/>
            <person name="Banfield J.F."/>
        </authorList>
    </citation>
    <scope>NUCLEOTIDE SEQUENCE [LARGE SCALE GENOMIC DNA]</scope>
</reference>
<gene>
    <name evidence="1" type="ORF">A2669_01880</name>
</gene>
<dbReference type="EMBL" id="MGJM01000001">
    <property type="protein sequence ID" value="OGN07447.1"/>
    <property type="molecule type" value="Genomic_DNA"/>
</dbReference>
<protein>
    <submittedName>
        <fullName evidence="1">Uncharacterized protein</fullName>
    </submittedName>
</protein>